<reference evidence="1 2" key="1">
    <citation type="journal article" date="2022" name="Hortic Res">
        <title>A haplotype resolved chromosomal level avocado genome allows analysis of novel avocado genes.</title>
        <authorList>
            <person name="Nath O."/>
            <person name="Fletcher S.J."/>
            <person name="Hayward A."/>
            <person name="Shaw L.M."/>
            <person name="Masouleh A.K."/>
            <person name="Furtado A."/>
            <person name="Henry R.J."/>
            <person name="Mitter N."/>
        </authorList>
    </citation>
    <scope>NUCLEOTIDE SEQUENCE [LARGE SCALE GENOMIC DNA]</scope>
    <source>
        <strain evidence="2">cv. Hass</strain>
    </source>
</reference>
<gene>
    <name evidence="1" type="ORF">MRB53_000759</name>
</gene>
<sequence length="90" mass="9309">MIPWPVVPAGVVVLDSNGVIGGDFWGDLNPNLGEVVGSYIFNAIDVEVDVVVVDVEVELDGDKLVGCVAVEGGIREAKELAFAADKGLVG</sequence>
<keyword evidence="2" id="KW-1185">Reference proteome</keyword>
<proteinExistence type="predicted"/>
<evidence type="ECO:0000313" key="1">
    <source>
        <dbReference type="EMBL" id="KAJ8647736.1"/>
    </source>
</evidence>
<dbReference type="EMBL" id="CM056809">
    <property type="protein sequence ID" value="KAJ8647736.1"/>
    <property type="molecule type" value="Genomic_DNA"/>
</dbReference>
<organism evidence="1 2">
    <name type="scientific">Persea americana</name>
    <name type="common">Avocado</name>
    <dbReference type="NCBI Taxonomy" id="3435"/>
    <lineage>
        <taxon>Eukaryota</taxon>
        <taxon>Viridiplantae</taxon>
        <taxon>Streptophyta</taxon>
        <taxon>Embryophyta</taxon>
        <taxon>Tracheophyta</taxon>
        <taxon>Spermatophyta</taxon>
        <taxon>Magnoliopsida</taxon>
        <taxon>Magnoliidae</taxon>
        <taxon>Laurales</taxon>
        <taxon>Lauraceae</taxon>
        <taxon>Persea</taxon>
    </lineage>
</organism>
<dbReference type="Proteomes" id="UP001234297">
    <property type="component" value="Chromosome 1"/>
</dbReference>
<evidence type="ECO:0000313" key="2">
    <source>
        <dbReference type="Proteomes" id="UP001234297"/>
    </source>
</evidence>
<accession>A0ACC2MQN4</accession>
<comment type="caution">
    <text evidence="1">The sequence shown here is derived from an EMBL/GenBank/DDBJ whole genome shotgun (WGS) entry which is preliminary data.</text>
</comment>
<name>A0ACC2MQN4_PERAE</name>
<protein>
    <submittedName>
        <fullName evidence="1">Uncharacterized protein</fullName>
    </submittedName>
</protein>